<evidence type="ECO:0000259" key="3">
    <source>
        <dbReference type="Pfam" id="PF05970"/>
    </source>
</evidence>
<dbReference type="InterPro" id="IPR049163">
    <property type="entry name" value="Pif1-like_2B_dom"/>
</dbReference>
<feature type="region of interest" description="Disordered" evidence="2">
    <location>
        <begin position="125"/>
        <end position="158"/>
    </location>
</feature>
<keyword evidence="1" id="KW-0347">Helicase</keyword>
<dbReference type="SUPFAM" id="SSF54001">
    <property type="entry name" value="Cysteine proteinases"/>
    <property type="match status" value="1"/>
</dbReference>
<dbReference type="Proteomes" id="UP000887563">
    <property type="component" value="Unplaced"/>
</dbReference>
<dbReference type="InterPro" id="IPR027417">
    <property type="entry name" value="P-loop_NTPase"/>
</dbReference>
<feature type="compositionally biased region" description="Polar residues" evidence="2">
    <location>
        <begin position="195"/>
        <end position="206"/>
    </location>
</feature>
<dbReference type="Pfam" id="PF14214">
    <property type="entry name" value="Helitron_like_N"/>
    <property type="match status" value="1"/>
</dbReference>
<comment type="similarity">
    <text evidence="1">Belongs to the helicase family.</text>
</comment>
<feature type="region of interest" description="Disordered" evidence="2">
    <location>
        <begin position="1"/>
        <end position="34"/>
    </location>
</feature>
<feature type="domain" description="DNA helicase Pif1-like 2B" evidence="5">
    <location>
        <begin position="1918"/>
        <end position="1958"/>
    </location>
</feature>
<keyword evidence="1" id="KW-0547">Nucleotide-binding</keyword>
<evidence type="ECO:0000259" key="4">
    <source>
        <dbReference type="Pfam" id="PF14214"/>
    </source>
</evidence>
<keyword evidence="1" id="KW-0067">ATP-binding</keyword>
<evidence type="ECO:0000313" key="7">
    <source>
        <dbReference type="WBParaSite" id="Minc3s01216g21787"/>
    </source>
</evidence>
<feature type="compositionally biased region" description="Low complexity" evidence="2">
    <location>
        <begin position="927"/>
        <end position="937"/>
    </location>
</feature>
<keyword evidence="6" id="KW-1185">Reference proteome</keyword>
<dbReference type="GO" id="GO:0016787">
    <property type="term" value="F:hydrolase activity"/>
    <property type="evidence" value="ECO:0007669"/>
    <property type="project" value="UniProtKB-KW"/>
</dbReference>
<dbReference type="WBParaSite" id="Minc3s01216g21787">
    <property type="protein sequence ID" value="Minc3s01216g21787"/>
    <property type="gene ID" value="Minc3s01216g21787"/>
</dbReference>
<evidence type="ECO:0000256" key="1">
    <source>
        <dbReference type="RuleBase" id="RU363044"/>
    </source>
</evidence>
<dbReference type="InterPro" id="IPR025476">
    <property type="entry name" value="Helitron_helicase-like"/>
</dbReference>
<dbReference type="EC" id="5.6.2.3" evidence="1"/>
<sequence>MPSKIQRKRAMRKEQHQRSVRSKSPLKDCGHPPNVQNAVKTNNDDVLNSDHALIVSPTRHGFSISQTSLGISSLSVIPSSSMEGAFSSSRTRITNDSVSSETFEKIRRLNDTNVDCIDNDFDNSSRASSICSSKKRGRPKRGGQGGRPDGNLPNPQYLNENPILSAHHNKISSSNFSTFSQNTSPLLTPNFSISPPLTPFSITSEKTAPREMRNMSESSFDTESLISIESSSVCSSRPSSPNNSFASKRGRPKKKLRTGRPKKQTSLQPQVPMVPTINFENLPLLNFSTQQTNDPGAICNRAFMALRDEDNDRAPLRIETLWNNLTEFFDGSEIYGFLCYLTRQNHRYTVVVDSNVIIPAPMNEDIQDIPEEIFVDRCYGYIPGQVPEIILFPLNFPNHWTLVVWDASDNRGFFIDSLFFPFQSRLHGDERIPIIKSFITRMTSMPIDNIHIDDYPTNLYTRQKDGNSCGYFTCLYAEAWLFNNRNMLFEPFNINTEKRRILWHLNNLFNRDDFEYHTRIHPVIQNIIRNEHSQLHNEHEIPNENAGINPDLFHIPDEGVVVNNAPFVFLEPDPPSKNLRRSVRIKTKQNATPTHTISTTSPIVPSVTPSHPFVDKCNKKHKKDFPCADTRARHTAVYYDSGNLGDAICDYCGALLLKSEVHKNHKYAFKRIASSFCCKLGKVTLPPYTPHPKYLVDLLNGKSKESKEFLKNQNIYNSLLAFASISAGHEDSSLDGATCFMLNGEFSRRLSSMFSGHLTPSFSQLYILDANEALNLRTQNSQYGGDRVDPSTLKKLDQMLRDNHPFPKVYKNFHTLYKETLERDGPDSVKHFRLTLIEEREAPVIIRDPSHHPRQVNLPDEKAMFSICTESDEPPIKGIYITDLQGSLFEFPYYHPHVDSATYPLLFPNGDDGFHEKYKFNKVTKTSNNDTNLSDNSCSDDELDDDTKKPTLSLRDYIRYRLAIRKDEPLHNIFSAGGGLSQKFVLDYNARIDAEVASFLRTESLDMKKTHKKNILHHIARGANAQSIGDLGSLVMFRKYHPGTRPYFQNMFYNATTIMARTRKRGCAAFMLTFTSNPRWPEIKRNFLRPDQKLVDRFDIICRIYEDKKRHLTHLINKKKILGNILGSAQSREFQKRIGGPHLHRVYATDTEATPDNIDGLIWAYIPKEPPQSDKSDWANFIRKVRELLPKFQLHDCGAHCRGSNGRCKKGFPKPYCTKTKLHANTPADYYRPSPEDGGEVLEIPRGQATIKYTNSQVVPYNPLILVMFQSHHNLEYCYGQSDNLKYALKYPFKGAMFSYVKTAAGKINVDEPAQYAKMIYRSPTEAYSRIEGLKYAELSHAVIPLSIHMPDDPPVITTPANRKQKVAAIARGKDPETQLTAYWKLWANDQANPSIKNILFEHLPETHAFHTDVQQWLPRKKKTEKGNPVIGRIYPVSPREQELFALYVLTKHFPGDPDHLLTVNGVKYTSFAEAARQHGLFEDNSVWERTLKEGSQSLNPSQMRQLFVNILSFGSTSSCIIDALHLWNMFREHMYDRRCTDTQRPIRIDRALAIIERHLLSTGKTMAHYNLPNPTNSLTDDPDAAIDNFFFPQHLNDDDTDATVDTSSFDSAQLNPEQQNFFDLIINSVTDNNSTQKLFFLSGDGGTGKTFLLNFLLYHLRRNGKKVLPTASTGIAATKFYAGGMTLHSAFRFGIDHELGRLPSVPFESFFGRRIIESSVVIIDEITMLDRTLFENVDALCRKMISQNKKIPFGGKVVIISGDWKQSLPVVTDTYAPQAAVAASVQSSTIYKKFHKTRLMQNMRLQPSEIRFKEWLYNLGTDTSGNKIAIPKSMIVETREQLISFVFDRGYNIPSNQLLTRLMLAPTNRLVDLNNDLILSSFNSEAMDYYSLDKCLTDNPLDPYAAQQDVSYLNNETPKGFPAHHLHLKVGAIIVLLRNLNTNKGLCNGTRLIVKRLTTNLIEAETISLSSTQGVIVGISRALHTYRDERPDGISFERFQFPVRIAFTMTITKAQGQTCERLGADLSEEPFAHGQLYTLLSRCTNSSNIRIFAPEKETDEHGNVLIKNVVTRGIQFD</sequence>
<comment type="catalytic activity">
    <reaction evidence="1">
        <text>ATP + H2O = ADP + phosphate + H(+)</text>
        <dbReference type="Rhea" id="RHEA:13065"/>
        <dbReference type="ChEBI" id="CHEBI:15377"/>
        <dbReference type="ChEBI" id="CHEBI:15378"/>
        <dbReference type="ChEBI" id="CHEBI:30616"/>
        <dbReference type="ChEBI" id="CHEBI:43474"/>
        <dbReference type="ChEBI" id="CHEBI:456216"/>
        <dbReference type="EC" id="5.6.2.3"/>
    </reaction>
</comment>
<dbReference type="GO" id="GO:0043139">
    <property type="term" value="F:5'-3' DNA helicase activity"/>
    <property type="evidence" value="ECO:0007669"/>
    <property type="project" value="UniProtKB-EC"/>
</dbReference>
<dbReference type="GO" id="GO:0005524">
    <property type="term" value="F:ATP binding"/>
    <property type="evidence" value="ECO:0007669"/>
    <property type="project" value="UniProtKB-KW"/>
</dbReference>
<dbReference type="PANTHER" id="PTHR10492">
    <property type="match status" value="1"/>
</dbReference>
<dbReference type="InterPro" id="IPR010285">
    <property type="entry name" value="DNA_helicase_pif1-like_DEAD"/>
</dbReference>
<dbReference type="GO" id="GO:0006281">
    <property type="term" value="P:DNA repair"/>
    <property type="evidence" value="ECO:0007669"/>
    <property type="project" value="UniProtKB-KW"/>
</dbReference>
<dbReference type="InterPro" id="IPR038765">
    <property type="entry name" value="Papain-like_cys_pep_sf"/>
</dbReference>
<keyword evidence="1" id="KW-0378">Hydrolase</keyword>
<proteinExistence type="inferred from homology"/>
<feature type="domain" description="DNA helicase Pif1-like DEAD-box helicase" evidence="3">
    <location>
        <begin position="1614"/>
        <end position="1810"/>
    </location>
</feature>
<dbReference type="Gene3D" id="3.40.395.10">
    <property type="entry name" value="Adenoviral Proteinase, Chain A"/>
    <property type="match status" value="1"/>
</dbReference>
<keyword evidence="1" id="KW-0227">DNA damage</keyword>
<dbReference type="Gene3D" id="3.40.50.300">
    <property type="entry name" value="P-loop containing nucleotide triphosphate hydrolases"/>
    <property type="match status" value="1"/>
</dbReference>
<feature type="compositionally biased region" description="Low complexity" evidence="2">
    <location>
        <begin position="224"/>
        <end position="247"/>
    </location>
</feature>
<keyword evidence="1" id="KW-0234">DNA repair</keyword>
<dbReference type="Pfam" id="PF21530">
    <property type="entry name" value="Pif1_2B_dom"/>
    <property type="match status" value="1"/>
</dbReference>
<feature type="region of interest" description="Disordered" evidence="2">
    <location>
        <begin position="925"/>
        <end position="947"/>
    </location>
</feature>
<dbReference type="SUPFAM" id="SSF52540">
    <property type="entry name" value="P-loop containing nucleoside triphosphate hydrolases"/>
    <property type="match status" value="2"/>
</dbReference>
<feature type="domain" description="Helitron helicase-like" evidence="4">
    <location>
        <begin position="957"/>
        <end position="1146"/>
    </location>
</feature>
<dbReference type="GO" id="GO:0006310">
    <property type="term" value="P:DNA recombination"/>
    <property type="evidence" value="ECO:0007669"/>
    <property type="project" value="UniProtKB-KW"/>
</dbReference>
<evidence type="ECO:0000259" key="5">
    <source>
        <dbReference type="Pfam" id="PF21530"/>
    </source>
</evidence>
<dbReference type="GO" id="GO:0000723">
    <property type="term" value="P:telomere maintenance"/>
    <property type="evidence" value="ECO:0007669"/>
    <property type="project" value="InterPro"/>
</dbReference>
<evidence type="ECO:0000313" key="6">
    <source>
        <dbReference type="Proteomes" id="UP000887563"/>
    </source>
</evidence>
<feature type="compositionally biased region" description="Basic residues" evidence="2">
    <location>
        <begin position="1"/>
        <end position="11"/>
    </location>
</feature>
<organism evidence="6 7">
    <name type="scientific">Meloidogyne incognita</name>
    <name type="common">Southern root-knot nematode worm</name>
    <name type="synonym">Oxyuris incognita</name>
    <dbReference type="NCBI Taxonomy" id="6306"/>
    <lineage>
        <taxon>Eukaryota</taxon>
        <taxon>Metazoa</taxon>
        <taxon>Ecdysozoa</taxon>
        <taxon>Nematoda</taxon>
        <taxon>Chromadorea</taxon>
        <taxon>Rhabditida</taxon>
        <taxon>Tylenchina</taxon>
        <taxon>Tylenchomorpha</taxon>
        <taxon>Tylenchoidea</taxon>
        <taxon>Meloidogynidae</taxon>
        <taxon>Meloidogyninae</taxon>
        <taxon>Meloidogyne</taxon>
        <taxon>Meloidogyne incognita group</taxon>
    </lineage>
</organism>
<name>A0A914M2W9_MELIC</name>
<protein>
    <recommendedName>
        <fullName evidence="1">ATP-dependent DNA helicase</fullName>
        <ecNumber evidence="1">5.6.2.3</ecNumber>
    </recommendedName>
</protein>
<feature type="region of interest" description="Disordered" evidence="2">
    <location>
        <begin position="195"/>
        <end position="271"/>
    </location>
</feature>
<dbReference type="Pfam" id="PF05970">
    <property type="entry name" value="PIF1"/>
    <property type="match status" value="1"/>
</dbReference>
<feature type="compositionally biased region" description="Basic residues" evidence="2">
    <location>
        <begin position="248"/>
        <end position="263"/>
    </location>
</feature>
<accession>A0A914M2W9</accession>
<evidence type="ECO:0000256" key="2">
    <source>
        <dbReference type="SAM" id="MobiDB-lite"/>
    </source>
</evidence>
<reference evidence="7" key="1">
    <citation type="submission" date="2022-11" db="UniProtKB">
        <authorList>
            <consortium name="WormBaseParasite"/>
        </authorList>
    </citation>
    <scope>IDENTIFICATION</scope>
</reference>
<dbReference type="PANTHER" id="PTHR10492:SF57">
    <property type="entry name" value="ATP-DEPENDENT DNA HELICASE"/>
    <property type="match status" value="1"/>
</dbReference>
<comment type="cofactor">
    <cofactor evidence="1">
        <name>Mg(2+)</name>
        <dbReference type="ChEBI" id="CHEBI:18420"/>
    </cofactor>
</comment>
<keyword evidence="1" id="KW-0233">DNA recombination</keyword>